<comment type="caution">
    <text evidence="3">The sequence shown here is derived from an EMBL/GenBank/DDBJ whole genome shotgun (WGS) entry which is preliminary data.</text>
</comment>
<feature type="chain" id="PRO_5023127955" description="3-keto-alpha-glucoside-1,2-lyase/3-keto-2-hydroxy-glucal hydratase domain-containing protein" evidence="1">
    <location>
        <begin position="19"/>
        <end position="250"/>
    </location>
</feature>
<feature type="signal peptide" evidence="1">
    <location>
        <begin position="1"/>
        <end position="18"/>
    </location>
</feature>
<dbReference type="RefSeq" id="WP_146399278.1">
    <property type="nucleotide sequence ID" value="NZ_SJPJ01000001.1"/>
</dbReference>
<name>A0A5C5Z648_9BACT</name>
<sequence length="250" mass="28141" precursor="true">MFAQRVLLSFALMCIVNAAPVTRNSFADDNVGQPEAGFVSMFNGKDLMGWKGQEGVWRVEDDTITGESVAGPNGSITQYLYYEDSKPADFIMRFEIKLRNNNSGVQFRSETRPNFDTNGYQADFDETNEWTGCLFQHGRGAVVTRGARAVTSENGDRQEERFATMPSLLSAIKTGEFNDYEIEARGSKIKLRLNGTLMCEVDDRDAKWARRDGIIALQIHQGDPMKVQFRNLRMKVISEDPVITRDADAK</sequence>
<keyword evidence="1" id="KW-0732">Signal</keyword>
<dbReference type="GO" id="GO:0016787">
    <property type="term" value="F:hydrolase activity"/>
    <property type="evidence" value="ECO:0007669"/>
    <property type="project" value="InterPro"/>
</dbReference>
<feature type="domain" description="3-keto-alpha-glucoside-1,2-lyase/3-keto-2-hydroxy-glucal hydratase" evidence="2">
    <location>
        <begin position="37"/>
        <end position="235"/>
    </location>
</feature>
<dbReference type="InterPro" id="IPR010496">
    <property type="entry name" value="AL/BT2_dom"/>
</dbReference>
<evidence type="ECO:0000313" key="3">
    <source>
        <dbReference type="EMBL" id="TWT82650.1"/>
    </source>
</evidence>
<dbReference type="AlphaFoldDB" id="A0A5C5Z648"/>
<dbReference type="Proteomes" id="UP000315010">
    <property type="component" value="Unassembled WGS sequence"/>
</dbReference>
<evidence type="ECO:0000259" key="2">
    <source>
        <dbReference type="Pfam" id="PF06439"/>
    </source>
</evidence>
<reference evidence="3 4" key="1">
    <citation type="submission" date="2019-02" db="EMBL/GenBank/DDBJ databases">
        <title>Deep-cultivation of Planctomycetes and their phenomic and genomic characterization uncovers novel biology.</title>
        <authorList>
            <person name="Wiegand S."/>
            <person name="Jogler M."/>
            <person name="Boedeker C."/>
            <person name="Pinto D."/>
            <person name="Vollmers J."/>
            <person name="Rivas-Marin E."/>
            <person name="Kohn T."/>
            <person name="Peeters S.H."/>
            <person name="Heuer A."/>
            <person name="Rast P."/>
            <person name="Oberbeckmann S."/>
            <person name="Bunk B."/>
            <person name="Jeske O."/>
            <person name="Meyerdierks A."/>
            <person name="Storesund J.E."/>
            <person name="Kallscheuer N."/>
            <person name="Luecker S."/>
            <person name="Lage O.M."/>
            <person name="Pohl T."/>
            <person name="Merkel B.J."/>
            <person name="Hornburger P."/>
            <person name="Mueller R.-W."/>
            <person name="Bruemmer F."/>
            <person name="Labrenz M."/>
            <person name="Spormann A.M."/>
            <person name="Op Den Camp H."/>
            <person name="Overmann J."/>
            <person name="Amann R."/>
            <person name="Jetten M.S.M."/>
            <person name="Mascher T."/>
            <person name="Medema M.H."/>
            <person name="Devos D.P."/>
            <person name="Kaster A.-K."/>
            <person name="Ovreas L."/>
            <person name="Rohde M."/>
            <person name="Galperin M.Y."/>
            <person name="Jogler C."/>
        </authorList>
    </citation>
    <scope>NUCLEOTIDE SEQUENCE [LARGE SCALE GENOMIC DNA]</scope>
    <source>
        <strain evidence="3 4">CA13</strain>
    </source>
</reference>
<evidence type="ECO:0000256" key="1">
    <source>
        <dbReference type="SAM" id="SignalP"/>
    </source>
</evidence>
<accession>A0A5C5Z648</accession>
<organism evidence="3 4">
    <name type="scientific">Novipirellula herctigrandis</name>
    <dbReference type="NCBI Taxonomy" id="2527986"/>
    <lineage>
        <taxon>Bacteria</taxon>
        <taxon>Pseudomonadati</taxon>
        <taxon>Planctomycetota</taxon>
        <taxon>Planctomycetia</taxon>
        <taxon>Pirellulales</taxon>
        <taxon>Pirellulaceae</taxon>
        <taxon>Novipirellula</taxon>
    </lineage>
</organism>
<evidence type="ECO:0000313" key="4">
    <source>
        <dbReference type="Proteomes" id="UP000315010"/>
    </source>
</evidence>
<dbReference type="EMBL" id="SJPJ01000001">
    <property type="protein sequence ID" value="TWT82650.1"/>
    <property type="molecule type" value="Genomic_DNA"/>
</dbReference>
<protein>
    <recommendedName>
        <fullName evidence="2">3-keto-alpha-glucoside-1,2-lyase/3-keto-2-hydroxy-glucal hydratase domain-containing protein</fullName>
    </recommendedName>
</protein>
<gene>
    <name evidence="3" type="ORF">CA13_41130</name>
</gene>
<proteinExistence type="predicted"/>
<dbReference type="Gene3D" id="2.60.120.560">
    <property type="entry name" value="Exo-inulinase, domain 1"/>
    <property type="match status" value="1"/>
</dbReference>
<dbReference type="Pfam" id="PF06439">
    <property type="entry name" value="3keto-disac_hyd"/>
    <property type="match status" value="1"/>
</dbReference>
<keyword evidence="4" id="KW-1185">Reference proteome</keyword>
<dbReference type="OrthoDB" id="5243170at2"/>